<dbReference type="Pfam" id="PF00512">
    <property type="entry name" value="HisKA"/>
    <property type="match status" value="1"/>
</dbReference>
<comment type="subcellular location">
    <subcellularLocation>
        <location evidence="2">Cell membrane</location>
        <topology evidence="2">Multi-pass membrane protein</topology>
    </subcellularLocation>
</comment>
<evidence type="ECO:0000256" key="5">
    <source>
        <dbReference type="ARBA" id="ARBA00022553"/>
    </source>
</evidence>
<evidence type="ECO:0000256" key="6">
    <source>
        <dbReference type="ARBA" id="ARBA00022679"/>
    </source>
</evidence>
<sequence length="591" mass="64221">MRSFSLGTRIALIILVGTIATVGSVLLIAYSALVDDFETILTEQQLYETRRISAEVDQRLQLKLDVLAESASMLSHGDRLHSLEDIGEQLERQRLLQSLFPDGILVFDDKATAIAETISVPGRIGTNYADRQHIKEAIETRQPVISRPIMGRTTGVPLISFVAPIETDDGDLLGFLGGTINLGETSIIPAEMLSEISNDDARFKVIDTNNFLYIEGGPTPEKGIQSLPPPGTNPLIDAALSGISFGQTQGPDGEVLIYATSHLQKLGWQFVRAVPFDWATAPAEASFGRFLGISLGIAMMIAVVSYLLSRSATTPLDRMTRKIENMVRNTSEAARLDPVGPGEVRNLALAFNRLMDERDSIAQMKEHFVSNVSHELRTPLTSINGALRLIQSGAAGDLPERAQQMNTLALRNGERLQLLISDLLDFSKLSAGQMAVTLGQEPLTPIIEAAVSGNQAMANDHQVTLTAECDPGHTVVADPHRLRQILDNFVSNAIKFSPARGNVKIRVQPGGDQSLRIVVQDNGDGVPESFVERLFERFSQAEAGSTRSNTGTGLGLAICRELIALMHGRIGYYYDQGASFWIELPTAAQKA</sequence>
<evidence type="ECO:0000256" key="8">
    <source>
        <dbReference type="ARBA" id="ARBA00022777"/>
    </source>
</evidence>
<feature type="domain" description="Histidine kinase" evidence="12">
    <location>
        <begin position="371"/>
        <end position="588"/>
    </location>
</feature>
<evidence type="ECO:0000313" key="14">
    <source>
        <dbReference type="EMBL" id="MDK9556257.1"/>
    </source>
</evidence>
<dbReference type="InterPro" id="IPR036890">
    <property type="entry name" value="HATPase_C_sf"/>
</dbReference>
<keyword evidence="14" id="KW-0547">Nucleotide-binding</keyword>
<evidence type="ECO:0000256" key="11">
    <source>
        <dbReference type="SAM" id="Phobius"/>
    </source>
</evidence>
<dbReference type="InterPro" id="IPR003661">
    <property type="entry name" value="HisK_dim/P_dom"/>
</dbReference>
<dbReference type="InterPro" id="IPR003660">
    <property type="entry name" value="HAMP_dom"/>
</dbReference>
<evidence type="ECO:0000313" key="15">
    <source>
        <dbReference type="Proteomes" id="UP001223547"/>
    </source>
</evidence>
<proteinExistence type="predicted"/>
<dbReference type="SUPFAM" id="SSF55874">
    <property type="entry name" value="ATPase domain of HSP90 chaperone/DNA topoisomerase II/histidine kinase"/>
    <property type="match status" value="1"/>
</dbReference>
<protein>
    <recommendedName>
        <fullName evidence="3">histidine kinase</fullName>
        <ecNumber evidence="3">2.7.13.3</ecNumber>
    </recommendedName>
</protein>
<dbReference type="PANTHER" id="PTHR43711">
    <property type="entry name" value="TWO-COMPONENT HISTIDINE KINASE"/>
    <property type="match status" value="1"/>
</dbReference>
<keyword evidence="5" id="KW-0597">Phosphoprotein</keyword>
<gene>
    <name evidence="14" type="ORF">QQF73_01370</name>
</gene>
<keyword evidence="4" id="KW-1003">Cell membrane</keyword>
<dbReference type="Gene3D" id="6.10.340.10">
    <property type="match status" value="1"/>
</dbReference>
<keyword evidence="6" id="KW-0808">Transferase</keyword>
<keyword evidence="14" id="KW-0067">ATP-binding</keyword>
<dbReference type="InterPro" id="IPR004358">
    <property type="entry name" value="Sig_transdc_His_kin-like_C"/>
</dbReference>
<dbReference type="Gene3D" id="3.30.565.10">
    <property type="entry name" value="Histidine kinase-like ATPase, C-terminal domain"/>
    <property type="match status" value="1"/>
</dbReference>
<keyword evidence="8" id="KW-0418">Kinase</keyword>
<dbReference type="SMART" id="SM00387">
    <property type="entry name" value="HATPase_c"/>
    <property type="match status" value="1"/>
</dbReference>
<comment type="caution">
    <text evidence="14">The sequence shown here is derived from an EMBL/GenBank/DDBJ whole genome shotgun (WGS) entry which is preliminary data.</text>
</comment>
<evidence type="ECO:0000256" key="2">
    <source>
        <dbReference type="ARBA" id="ARBA00004651"/>
    </source>
</evidence>
<keyword evidence="15" id="KW-1185">Reference proteome</keyword>
<keyword evidence="11" id="KW-0472">Membrane</keyword>
<dbReference type="EMBL" id="JASSQD010000001">
    <property type="protein sequence ID" value="MDK9556257.1"/>
    <property type="molecule type" value="Genomic_DNA"/>
</dbReference>
<keyword evidence="10" id="KW-0902">Two-component regulatory system</keyword>
<dbReference type="RefSeq" id="WP_219867207.1">
    <property type="nucleotide sequence ID" value="NZ_JASSQD010000001.1"/>
</dbReference>
<evidence type="ECO:0000259" key="12">
    <source>
        <dbReference type="PROSITE" id="PS50109"/>
    </source>
</evidence>
<name>A0ABT7H884_9GAMM</name>
<dbReference type="EC" id="2.7.13.3" evidence="3"/>
<dbReference type="InterPro" id="IPR003594">
    <property type="entry name" value="HATPase_dom"/>
</dbReference>
<evidence type="ECO:0000256" key="1">
    <source>
        <dbReference type="ARBA" id="ARBA00000085"/>
    </source>
</evidence>
<dbReference type="PANTHER" id="PTHR43711:SF1">
    <property type="entry name" value="HISTIDINE KINASE 1"/>
    <property type="match status" value="1"/>
</dbReference>
<evidence type="ECO:0000256" key="3">
    <source>
        <dbReference type="ARBA" id="ARBA00012438"/>
    </source>
</evidence>
<dbReference type="InterPro" id="IPR005467">
    <property type="entry name" value="His_kinase_dom"/>
</dbReference>
<evidence type="ECO:0000256" key="10">
    <source>
        <dbReference type="ARBA" id="ARBA00023012"/>
    </source>
</evidence>
<dbReference type="InterPro" id="IPR029151">
    <property type="entry name" value="Sensor-like_sf"/>
</dbReference>
<evidence type="ECO:0000256" key="9">
    <source>
        <dbReference type="ARBA" id="ARBA00022989"/>
    </source>
</evidence>
<dbReference type="PROSITE" id="PS50109">
    <property type="entry name" value="HIS_KIN"/>
    <property type="match status" value="1"/>
</dbReference>
<dbReference type="InterPro" id="IPR036097">
    <property type="entry name" value="HisK_dim/P_sf"/>
</dbReference>
<dbReference type="Proteomes" id="UP001223547">
    <property type="component" value="Unassembled WGS sequence"/>
</dbReference>
<dbReference type="SUPFAM" id="SSF47384">
    <property type="entry name" value="Homodimeric domain of signal transducing histidine kinase"/>
    <property type="match status" value="1"/>
</dbReference>
<dbReference type="CDD" id="cd12914">
    <property type="entry name" value="PDC1_DGC_like"/>
    <property type="match status" value="1"/>
</dbReference>
<feature type="domain" description="HAMP" evidence="13">
    <location>
        <begin position="310"/>
        <end position="363"/>
    </location>
</feature>
<dbReference type="SMART" id="SM00388">
    <property type="entry name" value="HisKA"/>
    <property type="match status" value="1"/>
</dbReference>
<evidence type="ECO:0000259" key="13">
    <source>
        <dbReference type="PROSITE" id="PS50885"/>
    </source>
</evidence>
<dbReference type="Gene3D" id="3.30.450.20">
    <property type="entry name" value="PAS domain"/>
    <property type="match status" value="1"/>
</dbReference>
<keyword evidence="7 11" id="KW-0812">Transmembrane</keyword>
<evidence type="ECO:0000256" key="7">
    <source>
        <dbReference type="ARBA" id="ARBA00022692"/>
    </source>
</evidence>
<accession>A0ABT7H884</accession>
<keyword evidence="9 11" id="KW-1133">Transmembrane helix</keyword>
<organism evidence="14 15">
    <name type="scientific">Marinobacter albus</name>
    <dbReference type="NCBI Taxonomy" id="3030833"/>
    <lineage>
        <taxon>Bacteria</taxon>
        <taxon>Pseudomonadati</taxon>
        <taxon>Pseudomonadota</taxon>
        <taxon>Gammaproteobacteria</taxon>
        <taxon>Pseudomonadales</taxon>
        <taxon>Marinobacteraceae</taxon>
        <taxon>Marinobacter</taxon>
    </lineage>
</organism>
<comment type="catalytic activity">
    <reaction evidence="1">
        <text>ATP + protein L-histidine = ADP + protein N-phospho-L-histidine.</text>
        <dbReference type="EC" id="2.7.13.3"/>
    </reaction>
</comment>
<dbReference type="Pfam" id="PF02518">
    <property type="entry name" value="HATPase_c"/>
    <property type="match status" value="1"/>
</dbReference>
<dbReference type="InterPro" id="IPR050736">
    <property type="entry name" value="Sensor_HK_Regulatory"/>
</dbReference>
<dbReference type="Gene3D" id="1.10.287.130">
    <property type="match status" value="1"/>
</dbReference>
<dbReference type="PRINTS" id="PR00344">
    <property type="entry name" value="BCTRLSENSOR"/>
</dbReference>
<dbReference type="PROSITE" id="PS50885">
    <property type="entry name" value="HAMP"/>
    <property type="match status" value="1"/>
</dbReference>
<evidence type="ECO:0000256" key="4">
    <source>
        <dbReference type="ARBA" id="ARBA00022475"/>
    </source>
</evidence>
<dbReference type="GO" id="GO:0005524">
    <property type="term" value="F:ATP binding"/>
    <property type="evidence" value="ECO:0007669"/>
    <property type="project" value="UniProtKB-KW"/>
</dbReference>
<feature type="transmembrane region" description="Helical" evidence="11">
    <location>
        <begin position="12"/>
        <end position="33"/>
    </location>
</feature>
<reference evidence="14 15" key="1">
    <citation type="submission" date="2023-05" db="EMBL/GenBank/DDBJ databases">
        <title>Marinobacter albus sp. nov., a marine bacterium isolated from sand in a coastal intertidal zone of huludao.</title>
        <authorList>
            <person name="Deng T."/>
        </authorList>
    </citation>
    <scope>NUCLEOTIDE SEQUENCE [LARGE SCALE GENOMIC DNA]</scope>
    <source>
        <strain evidence="14 15">M216</strain>
    </source>
</reference>
<dbReference type="CDD" id="cd00082">
    <property type="entry name" value="HisKA"/>
    <property type="match status" value="1"/>
</dbReference>
<dbReference type="SUPFAM" id="SSF103190">
    <property type="entry name" value="Sensory domain-like"/>
    <property type="match status" value="1"/>
</dbReference>